<dbReference type="InterPro" id="IPR014790">
    <property type="entry name" value="MutL_C"/>
</dbReference>
<evidence type="ECO:0000256" key="4">
    <source>
        <dbReference type="ARBA" id="ARBA00023204"/>
    </source>
</evidence>
<comment type="function">
    <text evidence="5">This protein is involved in the repair of mismatches in DNA. It is required for dam-dependent methyl-directed DNA mismatch repair. May act as a 'molecular matchmaker', a protein that promotes the formation of a stable complex between two or more DNA-binding proteins in an ATP-dependent manner without itself being part of a final effector complex.</text>
</comment>
<dbReference type="RefSeq" id="WP_128120156.1">
    <property type="nucleotide sequence ID" value="NZ_CP076683.1"/>
</dbReference>
<dbReference type="Pfam" id="PF08676">
    <property type="entry name" value="MutL_C"/>
    <property type="match status" value="1"/>
</dbReference>
<dbReference type="FunFam" id="3.30.230.10:FF:000013">
    <property type="entry name" value="DNA mismatch repair endonuclease MutL"/>
    <property type="match status" value="1"/>
</dbReference>
<dbReference type="InterPro" id="IPR014721">
    <property type="entry name" value="Ribsml_uS5_D2-typ_fold_subgr"/>
</dbReference>
<reference evidence="8 11" key="2">
    <citation type="submission" date="2021-06" db="EMBL/GenBank/DDBJ databases">
        <title>Microbial metabolic specificity influences pelagic lipid remineralization.</title>
        <authorList>
            <person name="Behrendt L."/>
            <person name="Hunter J.E."/>
            <person name="Alcolombri U."/>
            <person name="Smriga S."/>
            <person name="Mincer T."/>
            <person name="Lowenstein D.P."/>
            <person name="Peaudecerf F.J."/>
            <person name="Fernandez V.I."/>
            <person name="Fredricks H."/>
            <person name="Almblad H."/>
            <person name="Harrison J.J."/>
            <person name="Stocker R."/>
            <person name="Van Mooy B.A.S."/>
        </authorList>
    </citation>
    <scope>NUCLEOTIDE SEQUENCE [LARGE SCALE GENOMIC DNA]</scope>
    <source>
        <strain evidence="8 11">A252</strain>
    </source>
</reference>
<keyword evidence="9" id="KW-0378">Hydrolase</keyword>
<dbReference type="InterPro" id="IPR042121">
    <property type="entry name" value="MutL_C_regsub"/>
</dbReference>
<accession>A0A365PVV2</accession>
<dbReference type="InterPro" id="IPR038973">
    <property type="entry name" value="MutL/Mlh/Pms-like"/>
</dbReference>
<feature type="domain" description="DNA mismatch repair protein S5" evidence="7">
    <location>
        <begin position="216"/>
        <end position="334"/>
    </location>
</feature>
<keyword evidence="9" id="KW-0255">Endonuclease</keyword>
<dbReference type="Proteomes" id="UP000683436">
    <property type="component" value="Chromosome"/>
</dbReference>
<evidence type="ECO:0000256" key="3">
    <source>
        <dbReference type="ARBA" id="ARBA00022763"/>
    </source>
</evidence>
<dbReference type="SUPFAM" id="SSF118116">
    <property type="entry name" value="DNA mismatch repair protein MutL"/>
    <property type="match status" value="1"/>
</dbReference>
<dbReference type="GO" id="GO:0006298">
    <property type="term" value="P:mismatch repair"/>
    <property type="evidence" value="ECO:0007669"/>
    <property type="project" value="UniProtKB-UniRule"/>
</dbReference>
<dbReference type="PANTHER" id="PTHR10073:SF12">
    <property type="entry name" value="DNA MISMATCH REPAIR PROTEIN MLH1"/>
    <property type="match status" value="1"/>
</dbReference>
<gene>
    <name evidence="5 8" type="primary">mutL</name>
    <name evidence="9" type="ORF">DQ403_09790</name>
    <name evidence="8" type="ORF">KQ248_08890</name>
</gene>
<name>A0A365PVV2_9GAMM</name>
<dbReference type="PROSITE" id="PS00058">
    <property type="entry name" value="DNA_MISMATCH_REPAIR_1"/>
    <property type="match status" value="1"/>
</dbReference>
<dbReference type="HAMAP" id="MF_00149">
    <property type="entry name" value="DNA_mis_repair"/>
    <property type="match status" value="1"/>
</dbReference>
<keyword evidence="9" id="KW-0540">Nuclease</keyword>
<evidence type="ECO:0000256" key="2">
    <source>
        <dbReference type="ARBA" id="ARBA00021975"/>
    </source>
</evidence>
<dbReference type="Gene3D" id="3.30.230.10">
    <property type="match status" value="1"/>
</dbReference>
<dbReference type="NCBIfam" id="TIGR00585">
    <property type="entry name" value="mutl"/>
    <property type="match status" value="1"/>
</dbReference>
<dbReference type="Pfam" id="PF13589">
    <property type="entry name" value="HATPase_c_3"/>
    <property type="match status" value="1"/>
</dbReference>
<protein>
    <recommendedName>
        <fullName evidence="2 5">DNA mismatch repair protein MutL</fullName>
    </recommendedName>
</protein>
<dbReference type="FunFam" id="3.30.565.10:FF:000003">
    <property type="entry name" value="DNA mismatch repair endonuclease MutL"/>
    <property type="match status" value="1"/>
</dbReference>
<evidence type="ECO:0000313" key="8">
    <source>
        <dbReference type="EMBL" id="QWV18745.1"/>
    </source>
</evidence>
<evidence type="ECO:0000259" key="6">
    <source>
        <dbReference type="SMART" id="SM00853"/>
    </source>
</evidence>
<dbReference type="SUPFAM" id="SSF54211">
    <property type="entry name" value="Ribosomal protein S5 domain 2-like"/>
    <property type="match status" value="1"/>
</dbReference>
<sequence>MIEAARIQLLSPRLANQIAAGEVVERPASVIKELLENSLDSGATRIEVDVEQGGIKLLRVRDDGCGIPADDLPLALARHATSKIRDLEDLERVMSLGFRGEALASISSVSRLTLTSRTADAAEAWQVETEGRDMEARVQPAAHPVGTSVEVRDLFFNTPARRKFLRTEKTEFDHLQEVIKRLALARFDVAFHLRHNGKVVLALHPASDPASRGRRVASVCGPAFLEQALPVEIERTGLHLWGWVGLPTFSRSQADLQYFYVNGRMVRDKLVAHAVRQAYRDVLFNGRHPTFVLFLDVDPAVVDVNVHPTKHEVRFRDNRMVHDFLYGTLHRALGDVRPEDQLTAPASVAPVTTVSGRDAGEFAGQNEMSLAASALDQPAAAQPAWRGAGAGYQAPRPMPTGSVAEAQGAYREFFSPLAETTAAALPESQDDVPPLGYALAQLKGIYILAENAQGLVLVDMHAAHERIMYERLKTAMASEGLRGQPLLVPESIAVSQREADCAEEHAQWFQRLGFELQRLGPESLAIRQIPSLLKQAEATRLVQDVLADLLEYGTSDRIQAHLNELLGTMACHGAVRANRRLTVPEMNGLLRDMEQTERSGQCNHGRPTWTQLGMADLDKLFLRGR</sequence>
<dbReference type="InterPro" id="IPR020667">
    <property type="entry name" value="DNA_mismatch_repair_MutL"/>
</dbReference>
<dbReference type="InterPro" id="IPR042120">
    <property type="entry name" value="MutL_C_dimsub"/>
</dbReference>
<dbReference type="InterPro" id="IPR014762">
    <property type="entry name" value="DNA_mismatch_repair_CS"/>
</dbReference>
<dbReference type="Gene3D" id="3.30.1370.100">
    <property type="entry name" value="MutL, C-terminal domain, regulatory subdomain"/>
    <property type="match status" value="1"/>
</dbReference>
<evidence type="ECO:0000259" key="7">
    <source>
        <dbReference type="SMART" id="SM01340"/>
    </source>
</evidence>
<dbReference type="CDD" id="cd16926">
    <property type="entry name" value="HATPase_MutL-MLH-PMS-like"/>
    <property type="match status" value="1"/>
</dbReference>
<evidence type="ECO:0000313" key="11">
    <source>
        <dbReference type="Proteomes" id="UP000683436"/>
    </source>
</evidence>
<proteinExistence type="inferred from homology"/>
<dbReference type="GO" id="GO:0030983">
    <property type="term" value="F:mismatched DNA binding"/>
    <property type="evidence" value="ECO:0007669"/>
    <property type="project" value="InterPro"/>
</dbReference>
<dbReference type="InterPro" id="IPR036890">
    <property type="entry name" value="HATPase_C_sf"/>
</dbReference>
<evidence type="ECO:0000313" key="10">
    <source>
        <dbReference type="Proteomes" id="UP000252554"/>
    </source>
</evidence>
<dbReference type="AlphaFoldDB" id="A0A365PVV2"/>
<dbReference type="SMART" id="SM01340">
    <property type="entry name" value="DNA_mis_repair"/>
    <property type="match status" value="1"/>
</dbReference>
<dbReference type="GO" id="GO:0004519">
    <property type="term" value="F:endonuclease activity"/>
    <property type="evidence" value="ECO:0007669"/>
    <property type="project" value="UniProtKB-KW"/>
</dbReference>
<dbReference type="EMBL" id="QNTV01000005">
    <property type="protein sequence ID" value="RBA59533.1"/>
    <property type="molecule type" value="Genomic_DNA"/>
</dbReference>
<dbReference type="Gene3D" id="3.30.1540.20">
    <property type="entry name" value="MutL, C-terminal domain, dimerisation subdomain"/>
    <property type="match status" value="1"/>
</dbReference>
<dbReference type="InterPro" id="IPR013507">
    <property type="entry name" value="DNA_mismatch_S5_2-like"/>
</dbReference>
<dbReference type="SMART" id="SM00853">
    <property type="entry name" value="MutL_C"/>
    <property type="match status" value="1"/>
</dbReference>
<dbReference type="GO" id="GO:0005524">
    <property type="term" value="F:ATP binding"/>
    <property type="evidence" value="ECO:0007669"/>
    <property type="project" value="InterPro"/>
</dbReference>
<evidence type="ECO:0000313" key="9">
    <source>
        <dbReference type="EMBL" id="RBA59533.1"/>
    </source>
</evidence>
<evidence type="ECO:0000256" key="5">
    <source>
        <dbReference type="HAMAP-Rule" id="MF_00149"/>
    </source>
</evidence>
<dbReference type="GO" id="GO:0016887">
    <property type="term" value="F:ATP hydrolysis activity"/>
    <property type="evidence" value="ECO:0007669"/>
    <property type="project" value="InterPro"/>
</dbReference>
<dbReference type="InterPro" id="IPR002099">
    <property type="entry name" value="MutL/Mlh/PMS"/>
</dbReference>
<keyword evidence="4 5" id="KW-0234">DNA repair</keyword>
<dbReference type="CDD" id="cd03482">
    <property type="entry name" value="MutL_Trans_MutL"/>
    <property type="match status" value="1"/>
</dbReference>
<dbReference type="PANTHER" id="PTHR10073">
    <property type="entry name" value="DNA MISMATCH REPAIR PROTEIN MLH, PMS, MUTL"/>
    <property type="match status" value="1"/>
</dbReference>
<dbReference type="InterPro" id="IPR037198">
    <property type="entry name" value="MutL_C_sf"/>
</dbReference>
<dbReference type="GO" id="GO:0032300">
    <property type="term" value="C:mismatch repair complex"/>
    <property type="evidence" value="ECO:0007669"/>
    <property type="project" value="InterPro"/>
</dbReference>
<dbReference type="Proteomes" id="UP000252554">
    <property type="component" value="Unassembled WGS sequence"/>
</dbReference>
<reference evidence="9 10" key="1">
    <citation type="submission" date="2018-06" db="EMBL/GenBank/DDBJ databases">
        <title>Whole genome sequencing of four bacterial strains from South Shetland trench revealing bio-synthetic gene clusters.</title>
        <authorList>
            <person name="Abdel-Mageed W.M."/>
            <person name="Lehri B."/>
            <person name="Jarmusch S.A."/>
            <person name="Miranda K."/>
            <person name="Goodfellow M."/>
            <person name="Jaspars M."/>
            <person name="Karlyshev A.V."/>
        </authorList>
    </citation>
    <scope>NUCLEOTIDE SEQUENCE [LARGE SCALE GENOMIC DNA]</scope>
    <source>
        <strain evidence="9 10">SST2</strain>
    </source>
</reference>
<dbReference type="EMBL" id="CP076683">
    <property type="protein sequence ID" value="QWV18745.1"/>
    <property type="molecule type" value="Genomic_DNA"/>
</dbReference>
<keyword evidence="3 5" id="KW-0227">DNA damage</keyword>
<feature type="domain" description="MutL C-terminal dimerisation" evidence="6">
    <location>
        <begin position="438"/>
        <end position="581"/>
    </location>
</feature>
<dbReference type="Pfam" id="PF01119">
    <property type="entry name" value="DNA_mis_repair"/>
    <property type="match status" value="1"/>
</dbReference>
<dbReference type="NCBIfam" id="NF000949">
    <property type="entry name" value="PRK00095.1-2"/>
    <property type="match status" value="1"/>
</dbReference>
<evidence type="ECO:0000256" key="1">
    <source>
        <dbReference type="ARBA" id="ARBA00006082"/>
    </source>
</evidence>
<keyword evidence="11" id="KW-1185">Reference proteome</keyword>
<dbReference type="InterPro" id="IPR020568">
    <property type="entry name" value="Ribosomal_Su5_D2-typ_SF"/>
</dbReference>
<dbReference type="GO" id="GO:0140664">
    <property type="term" value="F:ATP-dependent DNA damage sensor activity"/>
    <property type="evidence" value="ECO:0007669"/>
    <property type="project" value="InterPro"/>
</dbReference>
<dbReference type="Gene3D" id="3.30.565.10">
    <property type="entry name" value="Histidine kinase-like ATPase, C-terminal domain"/>
    <property type="match status" value="1"/>
</dbReference>
<comment type="similarity">
    <text evidence="1 5">Belongs to the DNA mismatch repair MutL/HexB family.</text>
</comment>
<organism evidence="9 10">
    <name type="scientific">Stutzerimonas zhaodongensis</name>
    <dbReference type="NCBI Taxonomy" id="1176257"/>
    <lineage>
        <taxon>Bacteria</taxon>
        <taxon>Pseudomonadati</taxon>
        <taxon>Pseudomonadota</taxon>
        <taxon>Gammaproteobacteria</taxon>
        <taxon>Pseudomonadales</taxon>
        <taxon>Pseudomonadaceae</taxon>
        <taxon>Stutzerimonas</taxon>
    </lineage>
</organism>
<dbReference type="SUPFAM" id="SSF55874">
    <property type="entry name" value="ATPase domain of HSP90 chaperone/DNA topoisomerase II/histidine kinase"/>
    <property type="match status" value="1"/>
</dbReference>
<dbReference type="FunFam" id="3.30.1370.100:FF:000005">
    <property type="entry name" value="DNA mismatch repair protein MutL"/>
    <property type="match status" value="1"/>
</dbReference>